<protein>
    <submittedName>
        <fullName evidence="6">LysR family transcriptional regulator</fullName>
    </submittedName>
</protein>
<evidence type="ECO:0000313" key="6">
    <source>
        <dbReference type="EMBL" id="MFC5391862.1"/>
    </source>
</evidence>
<evidence type="ECO:0000256" key="4">
    <source>
        <dbReference type="ARBA" id="ARBA00023163"/>
    </source>
</evidence>
<accession>A0ABW0H6C4</accession>
<dbReference type="PROSITE" id="PS50931">
    <property type="entry name" value="HTH_LYSR"/>
    <property type="match status" value="1"/>
</dbReference>
<feature type="domain" description="HTH lysR-type" evidence="5">
    <location>
        <begin position="1"/>
        <end position="59"/>
    </location>
</feature>
<comment type="similarity">
    <text evidence="1">Belongs to the LysR transcriptional regulatory family.</text>
</comment>
<keyword evidence="3" id="KW-0238">DNA-binding</keyword>
<keyword evidence="7" id="KW-1185">Reference proteome</keyword>
<dbReference type="InterPro" id="IPR005119">
    <property type="entry name" value="LysR_subst-bd"/>
</dbReference>
<evidence type="ECO:0000256" key="3">
    <source>
        <dbReference type="ARBA" id="ARBA00023125"/>
    </source>
</evidence>
<comment type="caution">
    <text evidence="6">The sequence shown here is derived from an EMBL/GenBank/DDBJ whole genome shotgun (WGS) entry which is preliminary data.</text>
</comment>
<dbReference type="Pfam" id="PF00126">
    <property type="entry name" value="HTH_1"/>
    <property type="match status" value="1"/>
</dbReference>
<keyword evidence="2" id="KW-0805">Transcription regulation</keyword>
<evidence type="ECO:0000259" key="5">
    <source>
        <dbReference type="PROSITE" id="PS50931"/>
    </source>
</evidence>
<evidence type="ECO:0000256" key="2">
    <source>
        <dbReference type="ARBA" id="ARBA00023015"/>
    </source>
</evidence>
<dbReference type="InterPro" id="IPR036390">
    <property type="entry name" value="WH_DNA-bd_sf"/>
</dbReference>
<evidence type="ECO:0000313" key="7">
    <source>
        <dbReference type="Proteomes" id="UP001596104"/>
    </source>
</evidence>
<dbReference type="SUPFAM" id="SSF46785">
    <property type="entry name" value="Winged helix' DNA-binding domain"/>
    <property type="match status" value="1"/>
</dbReference>
<dbReference type="PANTHER" id="PTHR30537">
    <property type="entry name" value="HTH-TYPE TRANSCRIPTIONAL REGULATOR"/>
    <property type="match status" value="1"/>
</dbReference>
<keyword evidence="4" id="KW-0804">Transcription</keyword>
<gene>
    <name evidence="6" type="ORF">ACFPPC_04320</name>
</gene>
<dbReference type="Gene3D" id="1.10.10.10">
    <property type="entry name" value="Winged helix-like DNA-binding domain superfamily/Winged helix DNA-binding domain"/>
    <property type="match status" value="1"/>
</dbReference>
<dbReference type="EMBL" id="JBHSLV010000008">
    <property type="protein sequence ID" value="MFC5391862.1"/>
    <property type="molecule type" value="Genomic_DNA"/>
</dbReference>
<dbReference type="Pfam" id="PF03466">
    <property type="entry name" value="LysR_substrate"/>
    <property type="match status" value="1"/>
</dbReference>
<dbReference type="SUPFAM" id="SSF53850">
    <property type="entry name" value="Periplasmic binding protein-like II"/>
    <property type="match status" value="1"/>
</dbReference>
<dbReference type="PANTHER" id="PTHR30537:SF5">
    <property type="entry name" value="HTH-TYPE TRANSCRIPTIONAL ACTIVATOR TTDR-RELATED"/>
    <property type="match status" value="1"/>
</dbReference>
<dbReference type="Gene3D" id="3.40.190.290">
    <property type="match status" value="1"/>
</dbReference>
<dbReference type="RefSeq" id="WP_291680637.1">
    <property type="nucleotide sequence ID" value="NZ_JBHSLV010000008.1"/>
</dbReference>
<proteinExistence type="inferred from homology"/>
<evidence type="ECO:0000256" key="1">
    <source>
        <dbReference type="ARBA" id="ARBA00009437"/>
    </source>
</evidence>
<sequence length="299" mass="31963">MGELEAVRVFLAVAEKRGFAAAAAALGMTPSAATRAVAALEARLGVQLFIRTTRTVALTAAGSLYADRVRPLTAGLEQAAQETRETQGLVAGTLRVAAPLSLGLKVLPPVLSQFGLVHPSVRVALSLTDAFVDILDGSADLAIRVSGMPTDKSTIWRKLCPVPRLLVAAPSYLLARGTPQSPDDLSEHDLLAYGGEAAGESWELRYEARRSVVRAAGRFRADSGDLLAALAINGEGIALLPRFIVSDALASGGLVPVLETWQPEELWLTLYYPPYERLPLRVATFSDFFEVHVTQTHPL</sequence>
<dbReference type="CDD" id="cd08422">
    <property type="entry name" value="PBP2_CrgA_like"/>
    <property type="match status" value="1"/>
</dbReference>
<organism evidence="6 7">
    <name type="scientific">Bosea vestrisii</name>
    <dbReference type="NCBI Taxonomy" id="151416"/>
    <lineage>
        <taxon>Bacteria</taxon>
        <taxon>Pseudomonadati</taxon>
        <taxon>Pseudomonadota</taxon>
        <taxon>Alphaproteobacteria</taxon>
        <taxon>Hyphomicrobiales</taxon>
        <taxon>Boseaceae</taxon>
        <taxon>Bosea</taxon>
    </lineage>
</organism>
<reference evidence="7" key="1">
    <citation type="journal article" date="2019" name="Int. J. Syst. Evol. Microbiol.">
        <title>The Global Catalogue of Microorganisms (GCM) 10K type strain sequencing project: providing services to taxonomists for standard genome sequencing and annotation.</title>
        <authorList>
            <consortium name="The Broad Institute Genomics Platform"/>
            <consortium name="The Broad Institute Genome Sequencing Center for Infectious Disease"/>
            <person name="Wu L."/>
            <person name="Ma J."/>
        </authorList>
    </citation>
    <scope>NUCLEOTIDE SEQUENCE [LARGE SCALE GENOMIC DNA]</scope>
    <source>
        <strain evidence="7">CGMCC 1.16326</strain>
    </source>
</reference>
<name>A0ABW0H6C4_9HYPH</name>
<dbReference type="Proteomes" id="UP001596104">
    <property type="component" value="Unassembled WGS sequence"/>
</dbReference>
<dbReference type="InterPro" id="IPR036388">
    <property type="entry name" value="WH-like_DNA-bd_sf"/>
</dbReference>
<dbReference type="InterPro" id="IPR000847">
    <property type="entry name" value="LysR_HTH_N"/>
</dbReference>
<dbReference type="InterPro" id="IPR058163">
    <property type="entry name" value="LysR-type_TF_proteobact-type"/>
</dbReference>